<accession>A0A558QTW5</accession>
<sequence length="100" mass="11232">MTDPMKHYPVEVATQHCGELTEADLPPRYNRRWSPLMKARVVAAIECGLLSANEAGVRYSLSQEELLSWQRGLAHSGLEGLTQEGQARVYKSVYQSEARI</sequence>
<proteinExistence type="predicted"/>
<gene>
    <name evidence="1" type="ORF">FOY91_18810</name>
</gene>
<dbReference type="RefSeq" id="WP_145155208.1">
    <property type="nucleotide sequence ID" value="NZ_VNIM01000118.1"/>
</dbReference>
<dbReference type="SUPFAM" id="SSF48295">
    <property type="entry name" value="TrpR-like"/>
    <property type="match status" value="1"/>
</dbReference>
<dbReference type="Pfam" id="PF06627">
    <property type="entry name" value="DUF1153"/>
    <property type="match status" value="1"/>
</dbReference>
<dbReference type="Gene3D" id="1.10.10.10">
    <property type="entry name" value="Winged helix-like DNA-binding domain superfamily/Winged helix DNA-binding domain"/>
    <property type="match status" value="1"/>
</dbReference>
<dbReference type="InterPro" id="IPR010921">
    <property type="entry name" value="Trp_repressor/repl_initiator"/>
</dbReference>
<dbReference type="EMBL" id="VNIM01000118">
    <property type="protein sequence ID" value="TVV70568.1"/>
    <property type="molecule type" value="Genomic_DNA"/>
</dbReference>
<protein>
    <submittedName>
        <fullName evidence="1">DUF1153 domain-containing protein</fullName>
    </submittedName>
</protein>
<keyword evidence="2" id="KW-1185">Reference proteome</keyword>
<dbReference type="OrthoDB" id="7476756at2"/>
<evidence type="ECO:0000313" key="1">
    <source>
        <dbReference type="EMBL" id="TVV70568.1"/>
    </source>
</evidence>
<reference evidence="1 2" key="1">
    <citation type="submission" date="2019-07" db="EMBL/GenBank/DDBJ databases">
        <title>Sphingomonas solaris sp. nov., isolated from a solar panel from Boston, Massachusetts.</title>
        <authorList>
            <person name="Tanner K."/>
            <person name="Pascual J."/>
            <person name="Mancuso C."/>
            <person name="Pereto J."/>
            <person name="Khalil A."/>
            <person name="Vilanova C."/>
        </authorList>
    </citation>
    <scope>NUCLEOTIDE SEQUENCE [LARGE SCALE GENOMIC DNA]</scope>
    <source>
        <strain evidence="1 2">R4DWN</strain>
    </source>
</reference>
<dbReference type="InterPro" id="IPR009534">
    <property type="entry name" value="DUF1153"/>
</dbReference>
<dbReference type="InterPro" id="IPR036388">
    <property type="entry name" value="WH-like_DNA-bd_sf"/>
</dbReference>
<organism evidence="1 2">
    <name type="scientific">Alterirhizorhabdus solaris</name>
    <dbReference type="NCBI Taxonomy" id="2529389"/>
    <lineage>
        <taxon>Bacteria</taxon>
        <taxon>Pseudomonadati</taxon>
        <taxon>Pseudomonadota</taxon>
        <taxon>Alphaproteobacteria</taxon>
        <taxon>Sphingomonadales</taxon>
        <taxon>Rhizorhabdaceae</taxon>
        <taxon>Alterirhizorhabdus</taxon>
    </lineage>
</organism>
<dbReference type="Proteomes" id="UP000318681">
    <property type="component" value="Unassembled WGS sequence"/>
</dbReference>
<dbReference type="GO" id="GO:0043565">
    <property type="term" value="F:sequence-specific DNA binding"/>
    <property type="evidence" value="ECO:0007669"/>
    <property type="project" value="InterPro"/>
</dbReference>
<dbReference type="AlphaFoldDB" id="A0A558QTW5"/>
<evidence type="ECO:0000313" key="2">
    <source>
        <dbReference type="Proteomes" id="UP000318681"/>
    </source>
</evidence>
<name>A0A558QTW5_9SPHN</name>
<comment type="caution">
    <text evidence="1">The sequence shown here is derived from an EMBL/GenBank/DDBJ whole genome shotgun (WGS) entry which is preliminary data.</text>
</comment>